<evidence type="ECO:0000259" key="1">
    <source>
        <dbReference type="PROSITE" id="PS50404"/>
    </source>
</evidence>
<feature type="domain" description="GST N-terminal" evidence="1">
    <location>
        <begin position="1"/>
        <end position="87"/>
    </location>
</feature>
<dbReference type="InterPro" id="IPR036249">
    <property type="entry name" value="Thioredoxin-like_sf"/>
</dbReference>
<organism evidence="3">
    <name type="scientific">hydrothermal vent metagenome</name>
    <dbReference type="NCBI Taxonomy" id="652676"/>
    <lineage>
        <taxon>unclassified sequences</taxon>
        <taxon>metagenomes</taxon>
        <taxon>ecological metagenomes</taxon>
    </lineage>
</organism>
<dbReference type="PROSITE" id="PS50404">
    <property type="entry name" value="GST_NTER"/>
    <property type="match status" value="1"/>
</dbReference>
<dbReference type="InterPro" id="IPR010987">
    <property type="entry name" value="Glutathione-S-Trfase_C-like"/>
</dbReference>
<dbReference type="EMBL" id="CZRL01000067">
    <property type="protein sequence ID" value="CUS51789.1"/>
    <property type="molecule type" value="Genomic_DNA"/>
</dbReference>
<gene>
    <name evidence="3" type="ORF">MGWOODY_XGa2658</name>
</gene>
<keyword evidence="3" id="KW-0808">Transferase</keyword>
<dbReference type="GO" id="GO:0016034">
    <property type="term" value="F:maleylacetoacetate isomerase activity"/>
    <property type="evidence" value="ECO:0007669"/>
    <property type="project" value="UniProtKB-EC"/>
</dbReference>
<dbReference type="GO" id="GO:0006749">
    <property type="term" value="P:glutathione metabolic process"/>
    <property type="evidence" value="ECO:0007669"/>
    <property type="project" value="TreeGrafter"/>
</dbReference>
<accession>A0A160TS74</accession>
<dbReference type="SUPFAM" id="SSF52833">
    <property type="entry name" value="Thioredoxin-like"/>
    <property type="match status" value="1"/>
</dbReference>
<keyword evidence="3" id="KW-0413">Isomerase</keyword>
<dbReference type="Gene3D" id="3.40.30.10">
    <property type="entry name" value="Glutaredoxin"/>
    <property type="match status" value="1"/>
</dbReference>
<evidence type="ECO:0000313" key="3">
    <source>
        <dbReference type="EMBL" id="CUS51789.1"/>
    </source>
</evidence>
<dbReference type="EC" id="2.5.1.18" evidence="3"/>
<dbReference type="InterPro" id="IPR004045">
    <property type="entry name" value="Glutathione_S-Trfase_N"/>
</dbReference>
<dbReference type="InterPro" id="IPR004046">
    <property type="entry name" value="GST_C"/>
</dbReference>
<name>A0A160TS74_9ZZZZ</name>
<dbReference type="AlphaFoldDB" id="A0A160TS74"/>
<dbReference type="SUPFAM" id="SSF47616">
    <property type="entry name" value="GST C-terminal domain-like"/>
    <property type="match status" value="1"/>
</dbReference>
<dbReference type="GO" id="GO:0006559">
    <property type="term" value="P:L-phenylalanine catabolic process"/>
    <property type="evidence" value="ECO:0007669"/>
    <property type="project" value="TreeGrafter"/>
</dbReference>
<evidence type="ECO:0000259" key="2">
    <source>
        <dbReference type="PROSITE" id="PS50405"/>
    </source>
</evidence>
<dbReference type="PANTHER" id="PTHR42673:SF4">
    <property type="entry name" value="MALEYLACETOACETATE ISOMERASE"/>
    <property type="match status" value="1"/>
</dbReference>
<proteinExistence type="predicted"/>
<dbReference type="InterPro" id="IPR036282">
    <property type="entry name" value="Glutathione-S-Trfase_C_sf"/>
</dbReference>
<reference evidence="3" key="1">
    <citation type="submission" date="2015-10" db="EMBL/GenBank/DDBJ databases">
        <authorList>
            <person name="Gilbert D.G."/>
        </authorList>
    </citation>
    <scope>NUCLEOTIDE SEQUENCE</scope>
</reference>
<dbReference type="Pfam" id="PF00043">
    <property type="entry name" value="GST_C"/>
    <property type="match status" value="1"/>
</dbReference>
<dbReference type="PANTHER" id="PTHR42673">
    <property type="entry name" value="MALEYLACETOACETATE ISOMERASE"/>
    <property type="match status" value="1"/>
</dbReference>
<dbReference type="GO" id="GO:0004364">
    <property type="term" value="F:glutathione transferase activity"/>
    <property type="evidence" value="ECO:0007669"/>
    <property type="project" value="UniProtKB-EC"/>
</dbReference>
<dbReference type="PROSITE" id="PS50405">
    <property type="entry name" value="GST_CTER"/>
    <property type="match status" value="1"/>
</dbReference>
<dbReference type="Gene3D" id="1.20.1050.10">
    <property type="match status" value="1"/>
</dbReference>
<dbReference type="EC" id="5.2.1.2" evidence="3"/>
<feature type="domain" description="GST C-terminal" evidence="2">
    <location>
        <begin position="95"/>
        <end position="225"/>
    </location>
</feature>
<protein>
    <submittedName>
        <fullName evidence="3">Maleylacetoacetate isomerase @ Glutathione S-transferase, zeta</fullName>
        <ecNumber evidence="3">2.5.1.18</ecNumber>
        <ecNumber evidence="3">5.2.1.2</ecNumber>
    </submittedName>
</protein>
<sequence length="237" mass="26349">MTLYLRCRGIAPGTVELVSTGLKTDHRGILVFTLPDNHPETQRLGTDDLTALNPEGRVPILLLPGGRKMTQSGPIIDLIESTLGPDDDMALLPTDPWLRAEAQRIMWIIAADTQPYQNIPFIIQAMGEWGMVKADPTRHPLRLHFIRREFSAIENLLMRCAGNFAVGDSVTLADCFLVPQIRNALLAEIDLPSEFPILSTVWNNLLDVPEVRAVLDDAGGIIQPLIYDVEQFEVYNA</sequence>